<reference evidence="1 2" key="1">
    <citation type="journal article" date="2016" name="Nat. Commun.">
        <title>Thousands of microbial genomes shed light on interconnected biogeochemical processes in an aquifer system.</title>
        <authorList>
            <person name="Anantharaman K."/>
            <person name="Brown C.T."/>
            <person name="Hug L.A."/>
            <person name="Sharon I."/>
            <person name="Castelle C.J."/>
            <person name="Probst A.J."/>
            <person name="Thomas B.C."/>
            <person name="Singh A."/>
            <person name="Wilkins M.J."/>
            <person name="Karaoz U."/>
            <person name="Brodie E.L."/>
            <person name="Williams K.H."/>
            <person name="Hubbard S.S."/>
            <person name="Banfield J.F."/>
        </authorList>
    </citation>
    <scope>NUCLEOTIDE SEQUENCE [LARGE SCALE GENOMIC DNA]</scope>
</reference>
<dbReference type="AlphaFoldDB" id="A0A1F6DJ40"/>
<protein>
    <submittedName>
        <fullName evidence="1">Uncharacterized protein</fullName>
    </submittedName>
</protein>
<dbReference type="SUPFAM" id="SSF109604">
    <property type="entry name" value="HD-domain/PDEase-like"/>
    <property type="match status" value="1"/>
</dbReference>
<proteinExistence type="predicted"/>
<evidence type="ECO:0000313" key="1">
    <source>
        <dbReference type="EMBL" id="OGG61454.1"/>
    </source>
</evidence>
<dbReference type="EMBL" id="MFLI01000020">
    <property type="protein sequence ID" value="OGG61454.1"/>
    <property type="molecule type" value="Genomic_DNA"/>
</dbReference>
<accession>A0A1F6DJ40</accession>
<name>A0A1F6DJ40_9BACT</name>
<dbReference type="Proteomes" id="UP000178532">
    <property type="component" value="Unassembled WGS sequence"/>
</dbReference>
<organism evidence="1 2">
    <name type="scientific">Candidatus Kaiserbacteria bacterium RIFCSPHIGHO2_02_FULL_54_22</name>
    <dbReference type="NCBI Taxonomy" id="1798495"/>
    <lineage>
        <taxon>Bacteria</taxon>
        <taxon>Candidatus Kaiseribacteriota</taxon>
    </lineage>
</organism>
<comment type="caution">
    <text evidence="1">The sequence shown here is derived from an EMBL/GenBank/DDBJ whole genome shotgun (WGS) entry which is preliminary data.</text>
</comment>
<evidence type="ECO:0000313" key="2">
    <source>
        <dbReference type="Proteomes" id="UP000178532"/>
    </source>
</evidence>
<dbReference type="Gene3D" id="1.20.58.1910">
    <property type="match status" value="1"/>
</dbReference>
<dbReference type="STRING" id="1798495.A3C19_01725"/>
<sequence length="234" mass="26584">MTTALATKEEARRIFVAMRAKYRALYDAVKKTHEGILAAGKTTMGHGWDHDLRVAQTDILIAEDPRVGEMGWCVGVMHSADRHYGEQTEEVLRGYFALLPKGEFAVEEHVMMWNALIEHSKKNSDADNPVTVALKDADRLANLGALNLIRCGQHHPDIPACIPEYLGRVHPESTFRNLKSCYDAISVVNLEWEAMLRLPKAKEMGKPYFDYYRDFVKRCAQEMEEVGLYPFPSE</sequence>
<gene>
    <name evidence="1" type="ORF">A3C19_01725</name>
</gene>